<accession>A0AA39ZPA2</accession>
<organism evidence="1 2">
    <name type="scientific">Apiosordaria backusii</name>
    <dbReference type="NCBI Taxonomy" id="314023"/>
    <lineage>
        <taxon>Eukaryota</taxon>
        <taxon>Fungi</taxon>
        <taxon>Dikarya</taxon>
        <taxon>Ascomycota</taxon>
        <taxon>Pezizomycotina</taxon>
        <taxon>Sordariomycetes</taxon>
        <taxon>Sordariomycetidae</taxon>
        <taxon>Sordariales</taxon>
        <taxon>Lasiosphaeriaceae</taxon>
        <taxon>Apiosordaria</taxon>
    </lineage>
</organism>
<name>A0AA39ZPA2_9PEZI</name>
<sequence length="66" mass="7896">MKMTGDRWTGRVYDDKVEAAVEGCERRDVGWMRGAARSVMVDMYDDLRGYNAWELWYKRPYEVVVR</sequence>
<protein>
    <submittedName>
        <fullName evidence="1">Uncharacterized protein</fullName>
    </submittedName>
</protein>
<evidence type="ECO:0000313" key="1">
    <source>
        <dbReference type="EMBL" id="KAK0701147.1"/>
    </source>
</evidence>
<dbReference type="AlphaFoldDB" id="A0AA39ZPA2"/>
<keyword evidence="2" id="KW-1185">Reference proteome</keyword>
<comment type="caution">
    <text evidence="1">The sequence shown here is derived from an EMBL/GenBank/DDBJ whole genome shotgun (WGS) entry which is preliminary data.</text>
</comment>
<reference evidence="1" key="1">
    <citation type="submission" date="2023-06" db="EMBL/GenBank/DDBJ databases">
        <title>Genome-scale phylogeny and comparative genomics of the fungal order Sordariales.</title>
        <authorList>
            <consortium name="Lawrence Berkeley National Laboratory"/>
            <person name="Hensen N."/>
            <person name="Bonometti L."/>
            <person name="Westerberg I."/>
            <person name="Brannstrom I.O."/>
            <person name="Guillou S."/>
            <person name="Cros-Aarteil S."/>
            <person name="Calhoun S."/>
            <person name="Haridas S."/>
            <person name="Kuo A."/>
            <person name="Mondo S."/>
            <person name="Pangilinan J."/>
            <person name="Riley R."/>
            <person name="Labutti K."/>
            <person name="Andreopoulos B."/>
            <person name="Lipzen A."/>
            <person name="Chen C."/>
            <person name="Yanf M."/>
            <person name="Daum C."/>
            <person name="Ng V."/>
            <person name="Clum A."/>
            <person name="Steindorff A."/>
            <person name="Ohm R."/>
            <person name="Martin F."/>
            <person name="Silar P."/>
            <person name="Natvig D."/>
            <person name="Lalanne C."/>
            <person name="Gautier V."/>
            <person name="Ament-Velasquez S.L."/>
            <person name="Kruys A."/>
            <person name="Hutchinson M.I."/>
            <person name="Powell A.J."/>
            <person name="Barry K."/>
            <person name="Miller A.N."/>
            <person name="Grigoriev I.V."/>
            <person name="Debuchy R."/>
            <person name="Gladieux P."/>
            <person name="Thoren M.H."/>
            <person name="Johannesson H."/>
        </authorList>
    </citation>
    <scope>NUCLEOTIDE SEQUENCE</scope>
    <source>
        <strain evidence="1">CBS 540.89</strain>
    </source>
</reference>
<dbReference type="EMBL" id="JAUKTV010000032">
    <property type="protein sequence ID" value="KAK0701147.1"/>
    <property type="molecule type" value="Genomic_DNA"/>
</dbReference>
<dbReference type="Proteomes" id="UP001172159">
    <property type="component" value="Unassembled WGS sequence"/>
</dbReference>
<gene>
    <name evidence="1" type="ORF">B0T21DRAFT_417310</name>
</gene>
<evidence type="ECO:0000313" key="2">
    <source>
        <dbReference type="Proteomes" id="UP001172159"/>
    </source>
</evidence>
<proteinExistence type="predicted"/>